<proteinExistence type="predicted"/>
<evidence type="ECO:0000313" key="2">
    <source>
        <dbReference type="Proteomes" id="UP000250223"/>
    </source>
</evidence>
<evidence type="ECO:0000313" key="1">
    <source>
        <dbReference type="EMBL" id="SQB33429.1"/>
    </source>
</evidence>
<dbReference type="AlphaFoldDB" id="A0A2X2Y634"/>
<dbReference type="RefSeq" id="WP_160110521.1">
    <property type="nucleotide sequence ID" value="NZ_UAWC01000001.1"/>
</dbReference>
<name>A0A2X2Y634_CLOCO</name>
<sequence>MGASTVDTSSDIPSKYDLDGTEVYNIEGKTIADLQELNPEDLKNILDIKKSCQSSQIK</sequence>
<dbReference type="Proteomes" id="UP000250223">
    <property type="component" value="Unassembled WGS sequence"/>
</dbReference>
<accession>A0A2X2Y634</accession>
<dbReference type="EMBL" id="UAWC01000001">
    <property type="protein sequence ID" value="SQB33429.1"/>
    <property type="molecule type" value="Genomic_DNA"/>
</dbReference>
<reference evidence="1 2" key="1">
    <citation type="submission" date="2018-06" db="EMBL/GenBank/DDBJ databases">
        <authorList>
            <consortium name="Pathogen Informatics"/>
            <person name="Doyle S."/>
        </authorList>
    </citation>
    <scope>NUCLEOTIDE SEQUENCE [LARGE SCALE GENOMIC DNA]</scope>
    <source>
        <strain evidence="1 2">NCTC13028</strain>
    </source>
</reference>
<organism evidence="1 2">
    <name type="scientific">Clostridium cochlearium</name>
    <dbReference type="NCBI Taxonomy" id="1494"/>
    <lineage>
        <taxon>Bacteria</taxon>
        <taxon>Bacillati</taxon>
        <taxon>Bacillota</taxon>
        <taxon>Clostridia</taxon>
        <taxon>Eubacteriales</taxon>
        <taxon>Clostridiaceae</taxon>
        <taxon>Clostridium</taxon>
    </lineage>
</organism>
<gene>
    <name evidence="1" type="ORF">NCTC13028_00422</name>
</gene>
<protein>
    <submittedName>
        <fullName evidence="1">Uncharacterized protein</fullName>
    </submittedName>
</protein>